<dbReference type="InterPro" id="IPR006144">
    <property type="entry name" value="Secretion_HlyD_CS"/>
</dbReference>
<dbReference type="Proteomes" id="UP001152766">
    <property type="component" value="Unassembled WGS sequence"/>
</dbReference>
<proteinExistence type="inferred from homology"/>
<gene>
    <name evidence="8" type="ORF">EXJ73_11070</name>
</gene>
<evidence type="ECO:0000256" key="5">
    <source>
        <dbReference type="ARBA" id="ARBA00022989"/>
    </source>
</evidence>
<keyword evidence="5" id="KW-1133">Transmembrane helix</keyword>
<dbReference type="GO" id="GO:0009306">
    <property type="term" value="P:protein secretion"/>
    <property type="evidence" value="ECO:0007669"/>
    <property type="project" value="InterPro"/>
</dbReference>
<evidence type="ECO:0000259" key="7">
    <source>
        <dbReference type="Pfam" id="PF26002"/>
    </source>
</evidence>
<dbReference type="PANTHER" id="PTHR30386:SF27">
    <property type="entry name" value="MEMBRANE FUSION PROTEIN (MFP) FAMILY PROTEIN"/>
    <property type="match status" value="1"/>
</dbReference>
<organism evidence="8 9">
    <name type="scientific">Pelomonas aquatica</name>
    <dbReference type="NCBI Taxonomy" id="431058"/>
    <lineage>
        <taxon>Bacteria</taxon>
        <taxon>Pseudomonadati</taxon>
        <taxon>Pseudomonadota</taxon>
        <taxon>Betaproteobacteria</taxon>
        <taxon>Burkholderiales</taxon>
        <taxon>Sphaerotilaceae</taxon>
        <taxon>Roseateles</taxon>
    </lineage>
</organism>
<dbReference type="GO" id="GO:0016020">
    <property type="term" value="C:membrane"/>
    <property type="evidence" value="ECO:0007669"/>
    <property type="project" value="UniProtKB-SubCell"/>
</dbReference>
<evidence type="ECO:0000313" key="9">
    <source>
        <dbReference type="Proteomes" id="UP001152766"/>
    </source>
</evidence>
<evidence type="ECO:0000256" key="3">
    <source>
        <dbReference type="ARBA" id="ARBA00022448"/>
    </source>
</evidence>
<evidence type="ECO:0000256" key="2">
    <source>
        <dbReference type="ARBA" id="ARBA00009477"/>
    </source>
</evidence>
<dbReference type="PANTHER" id="PTHR30386">
    <property type="entry name" value="MEMBRANE FUSION SUBUNIT OF EMRAB-TOLC MULTIDRUG EFFLUX PUMP"/>
    <property type="match status" value="1"/>
</dbReference>
<comment type="subcellular location">
    <subcellularLocation>
        <location evidence="1">Membrane</location>
        <topology evidence="1">Single-pass membrane protein</topology>
    </subcellularLocation>
</comment>
<comment type="similarity">
    <text evidence="2">Belongs to the membrane fusion protein (MFP) (TC 8.A.1) family.</text>
</comment>
<dbReference type="Gene3D" id="2.40.30.170">
    <property type="match status" value="1"/>
</dbReference>
<evidence type="ECO:0000256" key="1">
    <source>
        <dbReference type="ARBA" id="ARBA00004167"/>
    </source>
</evidence>
<feature type="domain" description="AprE-like beta-barrel" evidence="7">
    <location>
        <begin position="9"/>
        <end position="96"/>
    </location>
</feature>
<dbReference type="PRINTS" id="PR01490">
    <property type="entry name" value="RTXTOXIND"/>
</dbReference>
<keyword evidence="4" id="KW-0812">Transmembrane</keyword>
<dbReference type="InterPro" id="IPR058982">
    <property type="entry name" value="Beta-barrel_AprE"/>
</dbReference>
<evidence type="ECO:0000313" key="8">
    <source>
        <dbReference type="EMBL" id="MDG0863013.1"/>
    </source>
</evidence>
<dbReference type="InterPro" id="IPR050739">
    <property type="entry name" value="MFP"/>
</dbReference>
<reference evidence="8" key="1">
    <citation type="submission" date="2019-02" db="EMBL/GenBank/DDBJ databases">
        <title>Draft genome of the type strain Pelomonas aquatica CCUG 52575T.</title>
        <authorList>
            <person name="Gomila M."/>
            <person name="Lalucat J."/>
        </authorList>
    </citation>
    <scope>NUCLEOTIDE SEQUENCE</scope>
    <source>
        <strain evidence="8">CCUG 52575</strain>
    </source>
</reference>
<keyword evidence="3" id="KW-0813">Transport</keyword>
<dbReference type="EMBL" id="SGUG01000014">
    <property type="protein sequence ID" value="MDG0863013.1"/>
    <property type="molecule type" value="Genomic_DNA"/>
</dbReference>
<protein>
    <submittedName>
        <fullName evidence="8">HlyD family efflux transporter periplasmic adaptor subunit</fullName>
    </submittedName>
</protein>
<dbReference type="Pfam" id="PF26002">
    <property type="entry name" value="Beta-barrel_AprE"/>
    <property type="match status" value="1"/>
</dbReference>
<dbReference type="PROSITE" id="PS00543">
    <property type="entry name" value="HLYD_FAMILY"/>
    <property type="match status" value="1"/>
</dbReference>
<name>A0A9X4LH05_9BURK</name>
<evidence type="ECO:0000256" key="6">
    <source>
        <dbReference type="ARBA" id="ARBA00023136"/>
    </source>
</evidence>
<evidence type="ECO:0000256" key="4">
    <source>
        <dbReference type="ARBA" id="ARBA00022692"/>
    </source>
</evidence>
<accession>A0A9X4LH05</accession>
<keyword evidence="9" id="KW-1185">Reference proteome</keyword>
<keyword evidence="6" id="KW-0472">Membrane</keyword>
<dbReference type="AlphaFoldDB" id="A0A9X4LH05"/>
<comment type="caution">
    <text evidence="8">The sequence shown here is derived from an EMBL/GenBank/DDBJ whole genome shotgun (WGS) entry which is preliminary data.</text>
</comment>
<sequence>MPDDAQDTAEVVLENKDVGFVRAGQVATIKLETFPYTRYGTVDGKVQSIAADAVNDEKRGAIFPASLLLGTASLDVDGKRIKLAPGMNLTAEIKTGRRRVIDYLLNPVKQHMQESLHER</sequence>